<reference evidence="2" key="1">
    <citation type="submission" date="2021-09" db="EMBL/GenBank/DDBJ databases">
        <title>The genome of Mauremys mutica provides insights into the evolution of semi-aquatic lifestyle.</title>
        <authorList>
            <person name="Gong S."/>
            <person name="Gao Y."/>
        </authorList>
    </citation>
    <scope>NUCLEOTIDE SEQUENCE</scope>
    <source>
        <strain evidence="2">MM-2020</strain>
        <tissue evidence="2">Muscle</tissue>
    </source>
</reference>
<dbReference type="EMBL" id="JAHDVG010000475">
    <property type="protein sequence ID" value="KAH1176282.1"/>
    <property type="molecule type" value="Genomic_DNA"/>
</dbReference>
<feature type="region of interest" description="Disordered" evidence="1">
    <location>
        <begin position="78"/>
        <end position="106"/>
    </location>
</feature>
<evidence type="ECO:0000256" key="1">
    <source>
        <dbReference type="SAM" id="MobiDB-lite"/>
    </source>
</evidence>
<gene>
    <name evidence="2" type="ORF">KIL84_021016</name>
</gene>
<dbReference type="Proteomes" id="UP000827986">
    <property type="component" value="Unassembled WGS sequence"/>
</dbReference>
<proteinExistence type="predicted"/>
<keyword evidence="3" id="KW-1185">Reference proteome</keyword>
<feature type="region of interest" description="Disordered" evidence="1">
    <location>
        <begin position="1"/>
        <end position="22"/>
    </location>
</feature>
<sequence>MREGCCRAFSSPTAAESPGGPPLPAMAGQLQGVPDYQQQGSRGRLVVETAFPIQAAAPHATPFHRVKMIGIAAEPLGEEMGLGSGDTPGRVQRRRPGGAPWPSSPIRLGSFPPPGQFWGGDYWGATLIGGERPHVRDLRDIIVALAMSKLLPQNILSSVFLGRGKPC</sequence>
<organism evidence="2 3">
    <name type="scientific">Mauremys mutica</name>
    <name type="common">yellowpond turtle</name>
    <dbReference type="NCBI Taxonomy" id="74926"/>
    <lineage>
        <taxon>Eukaryota</taxon>
        <taxon>Metazoa</taxon>
        <taxon>Chordata</taxon>
        <taxon>Craniata</taxon>
        <taxon>Vertebrata</taxon>
        <taxon>Euteleostomi</taxon>
        <taxon>Archelosauria</taxon>
        <taxon>Testudinata</taxon>
        <taxon>Testudines</taxon>
        <taxon>Cryptodira</taxon>
        <taxon>Durocryptodira</taxon>
        <taxon>Testudinoidea</taxon>
        <taxon>Geoemydidae</taxon>
        <taxon>Geoemydinae</taxon>
        <taxon>Mauremys</taxon>
    </lineage>
</organism>
<comment type="caution">
    <text evidence="2">The sequence shown here is derived from an EMBL/GenBank/DDBJ whole genome shotgun (WGS) entry which is preliminary data.</text>
</comment>
<evidence type="ECO:0000313" key="2">
    <source>
        <dbReference type="EMBL" id="KAH1176282.1"/>
    </source>
</evidence>
<dbReference type="AlphaFoldDB" id="A0A9D3XB53"/>
<accession>A0A9D3XB53</accession>
<protein>
    <submittedName>
        <fullName evidence="2">Uncharacterized protein</fullName>
    </submittedName>
</protein>
<name>A0A9D3XB53_9SAUR</name>
<evidence type="ECO:0000313" key="3">
    <source>
        <dbReference type="Proteomes" id="UP000827986"/>
    </source>
</evidence>